<protein>
    <recommendedName>
        <fullName evidence="2">DUF6603 domain-containing protein</fullName>
    </recommendedName>
</protein>
<accession>A0AAN6VJL2</accession>
<feature type="region of interest" description="Disordered" evidence="1">
    <location>
        <begin position="861"/>
        <end position="900"/>
    </location>
</feature>
<dbReference type="Pfam" id="PF20248">
    <property type="entry name" value="DUF6603"/>
    <property type="match status" value="2"/>
</dbReference>
<evidence type="ECO:0000313" key="3">
    <source>
        <dbReference type="EMBL" id="KAK4152314.1"/>
    </source>
</evidence>
<evidence type="ECO:0000259" key="2">
    <source>
        <dbReference type="Pfam" id="PF20248"/>
    </source>
</evidence>
<evidence type="ECO:0000256" key="1">
    <source>
        <dbReference type="SAM" id="MobiDB-lite"/>
    </source>
</evidence>
<dbReference type="EMBL" id="MU856979">
    <property type="protein sequence ID" value="KAK4152314.1"/>
    <property type="molecule type" value="Genomic_DNA"/>
</dbReference>
<gene>
    <name evidence="3" type="ORF">C8A00DRAFT_16367</name>
</gene>
<dbReference type="InterPro" id="IPR046538">
    <property type="entry name" value="DUF6603"/>
</dbReference>
<organism evidence="3 4">
    <name type="scientific">Chaetomidium leptoderma</name>
    <dbReference type="NCBI Taxonomy" id="669021"/>
    <lineage>
        <taxon>Eukaryota</taxon>
        <taxon>Fungi</taxon>
        <taxon>Dikarya</taxon>
        <taxon>Ascomycota</taxon>
        <taxon>Pezizomycotina</taxon>
        <taxon>Sordariomycetes</taxon>
        <taxon>Sordariomycetidae</taxon>
        <taxon>Sordariales</taxon>
        <taxon>Chaetomiaceae</taxon>
        <taxon>Chaetomidium</taxon>
    </lineage>
</organism>
<comment type="caution">
    <text evidence="3">The sequence shown here is derived from an EMBL/GenBank/DDBJ whole genome shotgun (WGS) entry which is preliminary data.</text>
</comment>
<dbReference type="Proteomes" id="UP001302745">
    <property type="component" value="Unassembled WGS sequence"/>
</dbReference>
<name>A0AAN6VJL2_9PEZI</name>
<feature type="region of interest" description="Disordered" evidence="1">
    <location>
        <begin position="1358"/>
        <end position="1392"/>
    </location>
</feature>
<keyword evidence="4" id="KW-1185">Reference proteome</keyword>
<evidence type="ECO:0000313" key="4">
    <source>
        <dbReference type="Proteomes" id="UP001302745"/>
    </source>
</evidence>
<reference evidence="3" key="1">
    <citation type="journal article" date="2023" name="Mol. Phylogenet. Evol.">
        <title>Genome-scale phylogeny and comparative genomics of the fungal order Sordariales.</title>
        <authorList>
            <person name="Hensen N."/>
            <person name="Bonometti L."/>
            <person name="Westerberg I."/>
            <person name="Brannstrom I.O."/>
            <person name="Guillou S."/>
            <person name="Cros-Aarteil S."/>
            <person name="Calhoun S."/>
            <person name="Haridas S."/>
            <person name="Kuo A."/>
            <person name="Mondo S."/>
            <person name="Pangilinan J."/>
            <person name="Riley R."/>
            <person name="LaButti K."/>
            <person name="Andreopoulos B."/>
            <person name="Lipzen A."/>
            <person name="Chen C."/>
            <person name="Yan M."/>
            <person name="Daum C."/>
            <person name="Ng V."/>
            <person name="Clum A."/>
            <person name="Steindorff A."/>
            <person name="Ohm R.A."/>
            <person name="Martin F."/>
            <person name="Silar P."/>
            <person name="Natvig D.O."/>
            <person name="Lalanne C."/>
            <person name="Gautier V."/>
            <person name="Ament-Velasquez S.L."/>
            <person name="Kruys A."/>
            <person name="Hutchinson M.I."/>
            <person name="Powell A.J."/>
            <person name="Barry K."/>
            <person name="Miller A.N."/>
            <person name="Grigoriev I.V."/>
            <person name="Debuchy R."/>
            <person name="Gladieux P."/>
            <person name="Hiltunen Thoren M."/>
            <person name="Johannesson H."/>
        </authorList>
    </citation>
    <scope>NUCLEOTIDE SEQUENCE</scope>
    <source>
        <strain evidence="3">CBS 538.74</strain>
    </source>
</reference>
<feature type="compositionally biased region" description="Acidic residues" evidence="1">
    <location>
        <begin position="869"/>
        <end position="882"/>
    </location>
</feature>
<sequence>MVEITPHQRRLVASVPGARGVRSVAAEDSEAKYYIYSSKAGKTPGDNVHVLSPTPKNIDNFLYLLPDQGLVLSAKPAGTSATLDASDRWATWMTNWDPSGELSVTYDTATALNIQSLQFHLKAPWDVAFSSSAEVLKYAFGTTSVGGNPLVPSPGMTDDGTPIYFGLDPQATPKDLKSTVGELFAFAGLDTLGKNLPIKGLDLLATTLKRSATGGPQRNALWFSPELHLKTTMRLQFELDSAGALEEALTSVLPGLKFQSFSIACKKAMVLLDTNNGPKPVPGGDVNFEMACSVQHGSSDPVKMLLALQLYRFSYDLTFKIDSDNALEGIIGWLGSLLPGGGGLDSIDAIFQKTGDLFAKHIFLRRLRVGVTTTGSQPKLSSVSIDFEVSSDGFGQGANKGQRVAFLVTYSWSAGTGGLGSINGGFWNFFNADEKRVLDPSYRVASDLQPITQSPATKLDVVTLIPGQTVDNLPDTVPAQLTLANIYLDQTQFAVRATLQSKQPGEGGQASTVPQIDLGRIDLAASYAWDDKKSDFKFRLGITIVLTPSEDSKHPTSALLTGSIDYSSAAKEWALTASLQGLYASNLISFFDKDSTHDVLPLIDSLLVDHLTLEYKYTGSKKGKSVGTFFQFDGKILVGGLSLKLDFHFADKEGWEFKASLEPEDEEATIGSILSDMLGDDTLDLPDFLAETKINAKDSKGGISLVVEKSPGKEGMFQFMSFIQIGELALTFAQIHLTAWPAKSPSKRFVKFGLVGLPPVDLPLIGNLTQPFDEMYLMWVQDGTGLNKANPGLTRQEVVELNKTLDPHPLVPKDKYRGGGSPSDVLITAGSHFAIVTKDQQGNRTCVLDYDFKKPKPKQARALALTSASEEDDDEQAEEEGEPEPKSDSDGNSASAPFKKKTGPLSISNIGLEYANKTLHVQFTATFELGPIGFSLIGFSINVQINSLHLDGIKLLDPSLEGLAASFEKPPLTIAGIIRHGKDKNSLEYYAGGLIVGWVPYQLQAAGFYGEAMPDGSTDPDSVFKSVFVFARLDGPLVTLEFAEISGVTGGFGYKSEVRIPTADQVVEFPFVKPAALVGATGSALDTLQKLTSPDADGWFKPLDDTYWAAAGMKIDAFQMISLQAVAVVQFGQSIKMGLFAVALADIPTSASKVKFAHVELGIAVVVDLDYGTFKAEAQLSPNSYILDPNCHLTGGFALYYWFDAPHCDRSLAYFAITPKVCMGGGRLHAAFHAGPIEAWFDVFADFLINYKPFHFLAEAGVSVGARFNLDVLFIHIHISVEIGADLTLWGPPFAGTVAVDIKVTTFHINFGSAGSDKPPASLLEFYNLVLQASSKKTTTQSGQKSVEVPALALAAAAEAEAGEEDPPKKDDGHTFLAQSGLMNDSGAPERDHNQTWTVRGGTFAFVLGCKMAIAKAEQVDESDKPFATVEYTNNAIYARPMRLTGPLDSSVKVAITEVGSHDPPKTWRMEKVIKSVPTGLWAKYDKTTDPSQSGNNINSLLDTSDGGVQLMMGVLLQAPPPFMSEDKLQAFKILDADLRNIDAHDNFPIPAPAASDQWVGAPPLEHEAQWDEVHKAWESPDWDISSAPAAAAITAVEGGEEEEEEQGETGESADVQTSFVKTWAAAFGWDAGLAAVAKMPSLLNSRFNQLYVAAPLVTK</sequence>
<reference evidence="3" key="2">
    <citation type="submission" date="2023-05" db="EMBL/GenBank/DDBJ databases">
        <authorList>
            <consortium name="Lawrence Berkeley National Laboratory"/>
            <person name="Steindorff A."/>
            <person name="Hensen N."/>
            <person name="Bonometti L."/>
            <person name="Westerberg I."/>
            <person name="Brannstrom I.O."/>
            <person name="Guillou S."/>
            <person name="Cros-Aarteil S."/>
            <person name="Calhoun S."/>
            <person name="Haridas S."/>
            <person name="Kuo A."/>
            <person name="Mondo S."/>
            <person name="Pangilinan J."/>
            <person name="Riley R."/>
            <person name="Labutti K."/>
            <person name="Andreopoulos B."/>
            <person name="Lipzen A."/>
            <person name="Chen C."/>
            <person name="Yanf M."/>
            <person name="Daum C."/>
            <person name="Ng V."/>
            <person name="Clum A."/>
            <person name="Ohm R."/>
            <person name="Martin F."/>
            <person name="Silar P."/>
            <person name="Natvig D."/>
            <person name="Lalanne C."/>
            <person name="Gautier V."/>
            <person name="Ament-Velasquez S.L."/>
            <person name="Kruys A."/>
            <person name="Hutchinson M.I."/>
            <person name="Powell A.J."/>
            <person name="Barry K."/>
            <person name="Miller A.N."/>
            <person name="Grigoriev I.V."/>
            <person name="Debuchy R."/>
            <person name="Gladieux P."/>
            <person name="Thoren M.H."/>
            <person name="Johannesson H."/>
        </authorList>
    </citation>
    <scope>NUCLEOTIDE SEQUENCE</scope>
    <source>
        <strain evidence="3">CBS 538.74</strain>
    </source>
</reference>
<feature type="domain" description="DUF6603" evidence="2">
    <location>
        <begin position="899"/>
        <end position="1207"/>
    </location>
</feature>
<proteinExistence type="predicted"/>
<feature type="domain" description="DUF6603" evidence="2">
    <location>
        <begin position="1213"/>
        <end position="1405"/>
    </location>
</feature>